<keyword evidence="6 8" id="KW-0862">Zinc</keyword>
<keyword evidence="4 8" id="KW-0479">Metal-binding</keyword>
<dbReference type="EC" id="3.5.4.33" evidence="8"/>
<dbReference type="PANTHER" id="PTHR11079:SF202">
    <property type="entry name" value="TRNA-SPECIFIC ADENOSINE DEAMINASE"/>
    <property type="match status" value="1"/>
</dbReference>
<feature type="binding site" evidence="8">
    <location>
        <position position="76"/>
    </location>
    <ligand>
        <name>Zn(2+)</name>
        <dbReference type="ChEBI" id="CHEBI:29105"/>
        <note>catalytic</note>
    </ligand>
</feature>
<dbReference type="OrthoDB" id="9802676at2"/>
<evidence type="ECO:0000256" key="6">
    <source>
        <dbReference type="ARBA" id="ARBA00022833"/>
    </source>
</evidence>
<comment type="caution">
    <text evidence="10">The sequence shown here is derived from an EMBL/GenBank/DDBJ whole genome shotgun (WGS) entry which is preliminary data.</text>
</comment>
<keyword evidence="5 8" id="KW-0378">Hydrolase</keyword>
<evidence type="ECO:0000256" key="1">
    <source>
        <dbReference type="ARBA" id="ARBA00010669"/>
    </source>
</evidence>
<feature type="domain" description="CMP/dCMP-type deaminase" evidence="9">
    <location>
        <begin position="1"/>
        <end position="122"/>
    </location>
</feature>
<dbReference type="FunFam" id="3.40.140.10:FF:000005">
    <property type="entry name" value="tRNA-specific adenosine deaminase"/>
    <property type="match status" value="1"/>
</dbReference>
<name>A0A415E239_9FIRM</name>
<evidence type="ECO:0000313" key="10">
    <source>
        <dbReference type="EMBL" id="RHJ87594.1"/>
    </source>
</evidence>
<dbReference type="EMBL" id="QRMS01000003">
    <property type="protein sequence ID" value="RHJ87594.1"/>
    <property type="molecule type" value="Genomic_DNA"/>
</dbReference>
<proteinExistence type="inferred from homology"/>
<dbReference type="PROSITE" id="PS00903">
    <property type="entry name" value="CYT_DCMP_DEAMINASES_1"/>
    <property type="match status" value="1"/>
</dbReference>
<dbReference type="InterPro" id="IPR016192">
    <property type="entry name" value="APOBEC/CMP_deaminase_Zn-bd"/>
</dbReference>
<dbReference type="InterPro" id="IPR028883">
    <property type="entry name" value="tRNA_aden_deaminase"/>
</dbReference>
<dbReference type="PANTHER" id="PTHR11079">
    <property type="entry name" value="CYTOSINE DEAMINASE FAMILY MEMBER"/>
    <property type="match status" value="1"/>
</dbReference>
<reference evidence="10 11" key="1">
    <citation type="submission" date="2018-08" db="EMBL/GenBank/DDBJ databases">
        <title>A genome reference for cultivated species of the human gut microbiota.</title>
        <authorList>
            <person name="Zou Y."/>
            <person name="Xue W."/>
            <person name="Luo G."/>
        </authorList>
    </citation>
    <scope>NUCLEOTIDE SEQUENCE [LARGE SCALE GENOMIC DNA]</scope>
    <source>
        <strain evidence="10 11">AM07-24</strain>
    </source>
</reference>
<dbReference type="HAMAP" id="MF_00972">
    <property type="entry name" value="tRNA_aden_deaminase"/>
    <property type="match status" value="1"/>
</dbReference>
<feature type="binding site" evidence="8">
    <location>
        <position position="46"/>
    </location>
    <ligand>
        <name>Zn(2+)</name>
        <dbReference type="ChEBI" id="CHEBI:29105"/>
        <note>catalytic</note>
    </ligand>
</feature>
<comment type="cofactor">
    <cofactor evidence="8">
        <name>Zn(2+)</name>
        <dbReference type="ChEBI" id="CHEBI:29105"/>
    </cofactor>
    <text evidence="8">Binds 1 zinc ion per subunit.</text>
</comment>
<evidence type="ECO:0000256" key="3">
    <source>
        <dbReference type="ARBA" id="ARBA00022694"/>
    </source>
</evidence>
<dbReference type="InterPro" id="IPR016193">
    <property type="entry name" value="Cytidine_deaminase-like"/>
</dbReference>
<evidence type="ECO:0000256" key="7">
    <source>
        <dbReference type="ARBA" id="ARBA00048045"/>
    </source>
</evidence>
<dbReference type="AlphaFoldDB" id="A0A415E239"/>
<protein>
    <recommendedName>
        <fullName evidence="8">tRNA-specific adenosine deaminase</fullName>
        <ecNumber evidence="8">3.5.4.33</ecNumber>
    </recommendedName>
</protein>
<organism evidence="10 11">
    <name type="scientific">Emergencia timonensis</name>
    <dbReference type="NCBI Taxonomy" id="1776384"/>
    <lineage>
        <taxon>Bacteria</taxon>
        <taxon>Bacillati</taxon>
        <taxon>Bacillota</taxon>
        <taxon>Clostridia</taxon>
        <taxon>Peptostreptococcales</taxon>
        <taxon>Anaerovoracaceae</taxon>
        <taxon>Emergencia</taxon>
    </lineage>
</organism>
<dbReference type="Proteomes" id="UP000284841">
    <property type="component" value="Unassembled WGS sequence"/>
</dbReference>
<dbReference type="Pfam" id="PF14437">
    <property type="entry name" value="MafB19-deam"/>
    <property type="match status" value="1"/>
</dbReference>
<evidence type="ECO:0000256" key="5">
    <source>
        <dbReference type="ARBA" id="ARBA00022801"/>
    </source>
</evidence>
<keyword evidence="3 8" id="KW-0819">tRNA processing</keyword>
<dbReference type="STRING" id="1776384.GCA_900086585_00984"/>
<comment type="similarity">
    <text evidence="1">Belongs to the cytidine and deoxycytidylate deaminase family. ADAT2 subfamily.</text>
</comment>
<evidence type="ECO:0000256" key="4">
    <source>
        <dbReference type="ARBA" id="ARBA00022723"/>
    </source>
</evidence>
<evidence type="ECO:0000313" key="11">
    <source>
        <dbReference type="Proteomes" id="UP000284841"/>
    </source>
</evidence>
<dbReference type="CDD" id="cd01285">
    <property type="entry name" value="nucleoside_deaminase"/>
    <property type="match status" value="1"/>
</dbReference>
<dbReference type="NCBIfam" id="NF008113">
    <property type="entry name" value="PRK10860.1"/>
    <property type="match status" value="1"/>
</dbReference>
<comment type="catalytic activity">
    <reaction evidence="7 8">
        <text>adenosine(34) in tRNA + H2O + H(+) = inosine(34) in tRNA + NH4(+)</text>
        <dbReference type="Rhea" id="RHEA:43168"/>
        <dbReference type="Rhea" id="RHEA-COMP:10373"/>
        <dbReference type="Rhea" id="RHEA-COMP:10374"/>
        <dbReference type="ChEBI" id="CHEBI:15377"/>
        <dbReference type="ChEBI" id="CHEBI:15378"/>
        <dbReference type="ChEBI" id="CHEBI:28938"/>
        <dbReference type="ChEBI" id="CHEBI:74411"/>
        <dbReference type="ChEBI" id="CHEBI:82852"/>
        <dbReference type="EC" id="3.5.4.33"/>
    </reaction>
</comment>
<gene>
    <name evidence="8" type="primary">tadA</name>
    <name evidence="10" type="ORF">DW099_12065</name>
</gene>
<dbReference type="GO" id="GO:0002100">
    <property type="term" value="P:tRNA wobble adenosine to inosine editing"/>
    <property type="evidence" value="ECO:0007669"/>
    <property type="project" value="UniProtKB-UniRule"/>
</dbReference>
<evidence type="ECO:0000256" key="2">
    <source>
        <dbReference type="ARBA" id="ARBA00011738"/>
    </source>
</evidence>
<dbReference type="Gene3D" id="3.40.140.10">
    <property type="entry name" value="Cytidine Deaminase, domain 2"/>
    <property type="match status" value="1"/>
</dbReference>
<dbReference type="PROSITE" id="PS51747">
    <property type="entry name" value="CYT_DCMP_DEAMINASES_2"/>
    <property type="match status" value="1"/>
</dbReference>
<keyword evidence="11" id="KW-1185">Reference proteome</keyword>
<comment type="function">
    <text evidence="8">Catalyzes the deamination of adenosine to inosine at the wobble position 34 of tRNA(Arg2).</text>
</comment>
<dbReference type="InterPro" id="IPR058535">
    <property type="entry name" value="MafB19-deam"/>
</dbReference>
<dbReference type="InterPro" id="IPR002125">
    <property type="entry name" value="CMP_dCMP_dom"/>
</dbReference>
<evidence type="ECO:0000256" key="8">
    <source>
        <dbReference type="HAMAP-Rule" id="MF_00972"/>
    </source>
</evidence>
<sequence>MIEALGEAEKAFAIGEIPIGAVIEKDGQIVGRGHNLTESMKDPTAHAEMMAIRQAARNLGGWRLIGCNLYVTVEPCTMCAGAMVWARIDNLYIGAMDPKAGACGSVFNIVSDDRLNHRINVETGIMEEECSKIMKAFFAQLRNRKKNNKSEE</sequence>
<comment type="subunit">
    <text evidence="2 8">Homodimer.</text>
</comment>
<dbReference type="GO" id="GO:0052717">
    <property type="term" value="F:tRNA-specific adenosine-34 deaminase activity"/>
    <property type="evidence" value="ECO:0007669"/>
    <property type="project" value="UniProtKB-UniRule"/>
</dbReference>
<evidence type="ECO:0000259" key="9">
    <source>
        <dbReference type="PROSITE" id="PS51747"/>
    </source>
</evidence>
<accession>A0A415E239</accession>
<dbReference type="GO" id="GO:0008270">
    <property type="term" value="F:zinc ion binding"/>
    <property type="evidence" value="ECO:0007669"/>
    <property type="project" value="UniProtKB-UniRule"/>
</dbReference>
<feature type="active site" description="Proton donor" evidence="8">
    <location>
        <position position="48"/>
    </location>
</feature>
<feature type="binding site" evidence="8">
    <location>
        <position position="79"/>
    </location>
    <ligand>
        <name>Zn(2+)</name>
        <dbReference type="ChEBI" id="CHEBI:29105"/>
        <note>catalytic</note>
    </ligand>
</feature>
<dbReference type="SUPFAM" id="SSF53927">
    <property type="entry name" value="Cytidine deaminase-like"/>
    <property type="match status" value="1"/>
</dbReference>